<keyword evidence="1" id="KW-0143">Chaperone</keyword>
<keyword evidence="1" id="KW-0999">Mitochondrion inner membrane</keyword>
<evidence type="ECO:0000313" key="3">
    <source>
        <dbReference type="EMBL" id="KAK6590303.1"/>
    </source>
</evidence>
<gene>
    <name evidence="3" type="ORF">RS030_162523</name>
</gene>
<sequence length="98" mass="11432">MENSKDVDTSVQTIQKLQLLQNALESQKMIANLTSRCFRKCVAPPSLFPWRNKGKLTKKEKKCLWNCAQNYLQCYEFIGEKSKITQEYNEEKINVGIK</sequence>
<comment type="subcellular location">
    <subcellularLocation>
        <location evidence="1">Mitochondrion inner membrane</location>
        <topology evidence="1">Peripheral membrane protein</topology>
        <orientation evidence="1">Intermembrane side</orientation>
    </subcellularLocation>
</comment>
<dbReference type="Pfam" id="PF02953">
    <property type="entry name" value="zf-Tim10_DDP"/>
    <property type="match status" value="1"/>
</dbReference>
<keyword evidence="1" id="KW-0653">Protein transport</keyword>
<organism evidence="3 4">
    <name type="scientific">Cryptosporidium xiaoi</name>
    <dbReference type="NCBI Taxonomy" id="659607"/>
    <lineage>
        <taxon>Eukaryota</taxon>
        <taxon>Sar</taxon>
        <taxon>Alveolata</taxon>
        <taxon>Apicomplexa</taxon>
        <taxon>Conoidasida</taxon>
        <taxon>Coccidia</taxon>
        <taxon>Eucoccidiorida</taxon>
        <taxon>Eimeriorina</taxon>
        <taxon>Cryptosporidiidae</taxon>
        <taxon>Cryptosporidium</taxon>
    </lineage>
</organism>
<evidence type="ECO:0000313" key="4">
    <source>
        <dbReference type="Proteomes" id="UP001311799"/>
    </source>
</evidence>
<proteinExistence type="inferred from homology"/>
<dbReference type="InterPro" id="IPR035427">
    <property type="entry name" value="Tim10-like_dom_sf"/>
</dbReference>
<dbReference type="GO" id="GO:0005743">
    <property type="term" value="C:mitochondrial inner membrane"/>
    <property type="evidence" value="ECO:0007669"/>
    <property type="project" value="UniProtKB-SubCell"/>
</dbReference>
<keyword evidence="1" id="KW-0472">Membrane</keyword>
<keyword evidence="4" id="KW-1185">Reference proteome</keyword>
<dbReference type="Proteomes" id="UP001311799">
    <property type="component" value="Unassembled WGS sequence"/>
</dbReference>
<keyword evidence="1" id="KW-0811">Translocation</keyword>
<keyword evidence="1" id="KW-0813">Transport</keyword>
<comment type="function">
    <text evidence="1">Mitochondrial intermembrane chaperone that participates in the import and insertion of some multi-pass transmembrane proteins into the mitochondrial inner membrane. Also required for the transfer of beta-barrel precursors from the TOM complex to the sorting and assembly machinery (SAM complex) of the outer membrane. Acts as a chaperone-like protein that protects the hydrophobic precursors from aggregation and guide them through the mitochondrial intermembrane space.</text>
</comment>
<name>A0AAV9Y008_9CRYT</name>
<dbReference type="InterPro" id="IPR004217">
    <property type="entry name" value="Tim10-like"/>
</dbReference>
<protein>
    <recommendedName>
        <fullName evidence="1">Mitochondrial import inner membrane translocase subunit</fullName>
    </recommendedName>
</protein>
<dbReference type="EMBL" id="JAWDEY010000007">
    <property type="protein sequence ID" value="KAK6590303.1"/>
    <property type="molecule type" value="Genomic_DNA"/>
</dbReference>
<dbReference type="SUPFAM" id="SSF144122">
    <property type="entry name" value="Tim10-like"/>
    <property type="match status" value="1"/>
</dbReference>
<comment type="caution">
    <text evidence="3">The sequence shown here is derived from an EMBL/GenBank/DDBJ whole genome shotgun (WGS) entry which is preliminary data.</text>
</comment>
<comment type="similarity">
    <text evidence="1">Belongs to the small Tim family.</text>
</comment>
<feature type="domain" description="Tim10-like" evidence="2">
    <location>
        <begin position="21"/>
        <end position="81"/>
    </location>
</feature>
<dbReference type="Gene3D" id="1.10.287.810">
    <property type="entry name" value="Mitochondrial import inner membrane translocase subunit tim13 like domains"/>
    <property type="match status" value="1"/>
</dbReference>
<evidence type="ECO:0000259" key="2">
    <source>
        <dbReference type="Pfam" id="PF02953"/>
    </source>
</evidence>
<reference evidence="3 4" key="1">
    <citation type="submission" date="2023-10" db="EMBL/GenBank/DDBJ databases">
        <title>Comparative genomics analysis reveals potential genetic determinants of host preference in Cryptosporidium xiaoi.</title>
        <authorList>
            <person name="Xiao L."/>
            <person name="Li J."/>
        </authorList>
    </citation>
    <scope>NUCLEOTIDE SEQUENCE [LARGE SCALE GENOMIC DNA]</scope>
    <source>
        <strain evidence="3 4">52996</strain>
    </source>
</reference>
<keyword evidence="1" id="KW-1015">Disulfide bond</keyword>
<accession>A0AAV9Y008</accession>
<comment type="subunit">
    <text evidence="1">Heterohexamer.</text>
</comment>
<comment type="domain">
    <text evidence="1">The twin CX3C motif contains 4 conserved Cys residues that form 2 disulfide bonds in the mitochondrial intermembrane space.</text>
</comment>
<evidence type="ECO:0000256" key="1">
    <source>
        <dbReference type="RuleBase" id="RU367043"/>
    </source>
</evidence>
<dbReference type="AlphaFoldDB" id="A0AAV9Y008"/>
<dbReference type="GO" id="GO:0015031">
    <property type="term" value="P:protein transport"/>
    <property type="evidence" value="ECO:0007669"/>
    <property type="project" value="UniProtKB-KW"/>
</dbReference>
<keyword evidence="1" id="KW-0496">Mitochondrion</keyword>